<name>A0A6B1G2R1_9CHLR</name>
<dbReference type="InterPro" id="IPR023214">
    <property type="entry name" value="HAD_sf"/>
</dbReference>
<dbReference type="Pfam" id="PF00702">
    <property type="entry name" value="Hydrolase"/>
    <property type="match status" value="1"/>
</dbReference>
<gene>
    <name evidence="3" type="ORF">F4148_11535</name>
</gene>
<dbReference type="NCBIfam" id="TIGR01428">
    <property type="entry name" value="HAD_type_II"/>
    <property type="match status" value="1"/>
</dbReference>
<evidence type="ECO:0000313" key="3">
    <source>
        <dbReference type="EMBL" id="MYH62351.1"/>
    </source>
</evidence>
<dbReference type="PANTHER" id="PTHR43316:SF3">
    <property type="entry name" value="HALOACID DEHALOGENASE, TYPE II (AFU_ORTHOLOGUE AFUA_2G07750)-RELATED"/>
    <property type="match status" value="1"/>
</dbReference>
<comment type="caution">
    <text evidence="3">The sequence shown here is derived from an EMBL/GenBank/DDBJ whole genome shotgun (WGS) entry which is preliminary data.</text>
</comment>
<keyword evidence="2" id="KW-0378">Hydrolase</keyword>
<dbReference type="InterPro" id="IPR023198">
    <property type="entry name" value="PGP-like_dom2"/>
</dbReference>
<dbReference type="InterPro" id="IPR006439">
    <property type="entry name" value="HAD-SF_hydro_IA"/>
</dbReference>
<dbReference type="SUPFAM" id="SSF56784">
    <property type="entry name" value="HAD-like"/>
    <property type="match status" value="1"/>
</dbReference>
<dbReference type="Gene3D" id="1.10.150.240">
    <property type="entry name" value="Putative phosphatase, domain 2"/>
    <property type="match status" value="1"/>
</dbReference>
<evidence type="ECO:0000256" key="1">
    <source>
        <dbReference type="ARBA" id="ARBA00008106"/>
    </source>
</evidence>
<reference evidence="3" key="1">
    <citation type="submission" date="2019-09" db="EMBL/GenBank/DDBJ databases">
        <title>Characterisation of the sponge microbiome using genome-centric metagenomics.</title>
        <authorList>
            <person name="Engelberts J.P."/>
            <person name="Robbins S.J."/>
            <person name="De Goeij J.M."/>
            <person name="Aranda M."/>
            <person name="Bell S.C."/>
            <person name="Webster N.S."/>
        </authorList>
    </citation>
    <scope>NUCLEOTIDE SEQUENCE</scope>
    <source>
        <strain evidence="3">SB0675_bin_29</strain>
    </source>
</reference>
<proteinExistence type="inferred from homology"/>
<dbReference type="AlphaFoldDB" id="A0A6B1G2R1"/>
<dbReference type="InterPro" id="IPR006328">
    <property type="entry name" value="2-HAD"/>
</dbReference>
<comment type="similarity">
    <text evidence="1">Belongs to the HAD-like hydrolase superfamily. S-2-haloalkanoic acid dehalogenase family.</text>
</comment>
<dbReference type="InterPro" id="IPR051540">
    <property type="entry name" value="S-2-haloacid_dehalogenase"/>
</dbReference>
<dbReference type="PRINTS" id="PR00413">
    <property type="entry name" value="HADHALOGNASE"/>
</dbReference>
<dbReference type="NCBIfam" id="TIGR01493">
    <property type="entry name" value="HAD-SF-IA-v2"/>
    <property type="match status" value="1"/>
</dbReference>
<dbReference type="SFLD" id="SFLDS00003">
    <property type="entry name" value="Haloacid_Dehalogenase"/>
    <property type="match status" value="1"/>
</dbReference>
<dbReference type="EMBL" id="VYDA01000421">
    <property type="protein sequence ID" value="MYH62351.1"/>
    <property type="molecule type" value="Genomic_DNA"/>
</dbReference>
<dbReference type="PANTHER" id="PTHR43316">
    <property type="entry name" value="HYDROLASE, HALOACID DELAHOGENASE-RELATED"/>
    <property type="match status" value="1"/>
</dbReference>
<dbReference type="GO" id="GO:0019120">
    <property type="term" value="F:hydrolase activity, acting on acid halide bonds, in C-halide compounds"/>
    <property type="evidence" value="ECO:0007669"/>
    <property type="project" value="InterPro"/>
</dbReference>
<evidence type="ECO:0000256" key="2">
    <source>
        <dbReference type="ARBA" id="ARBA00022801"/>
    </source>
</evidence>
<organism evidence="3">
    <name type="scientific">Caldilineaceae bacterium SB0675_bin_29</name>
    <dbReference type="NCBI Taxonomy" id="2605266"/>
    <lineage>
        <taxon>Bacteria</taxon>
        <taxon>Bacillati</taxon>
        <taxon>Chloroflexota</taxon>
        <taxon>Caldilineae</taxon>
        <taxon>Caldilineales</taxon>
        <taxon>Caldilineaceae</taxon>
    </lineage>
</organism>
<sequence length="227" mass="25797">MNATALTFDLFGTVLDLGGSLKPAIAELLEREAPSRSPESFWDQWRARQRLEQYQDTIMMVGHAGYLETVRRALHYVFRLNSLEPTEQRIKELMSAWQGLLPFPEVVPALERLHERYRLVVLSNGDPRYLDHLVENRVRFPFDDVISATGNGAFKPHPGVYRRAAHLLDLEVNQCLMVSANAFDCVGARACGFQAVYVDRYKMPVEDSPFQPALTVDDFTQLADALL</sequence>
<dbReference type="Gene3D" id="3.40.50.1000">
    <property type="entry name" value="HAD superfamily/HAD-like"/>
    <property type="match status" value="1"/>
</dbReference>
<protein>
    <submittedName>
        <fullName evidence="3">Haloacid dehalogenase type II</fullName>
    </submittedName>
</protein>
<dbReference type="NCBIfam" id="TIGR01549">
    <property type="entry name" value="HAD-SF-IA-v1"/>
    <property type="match status" value="1"/>
</dbReference>
<accession>A0A6B1G2R1</accession>
<dbReference type="InterPro" id="IPR036412">
    <property type="entry name" value="HAD-like_sf"/>
</dbReference>
<dbReference type="SFLD" id="SFLDG01129">
    <property type="entry name" value="C1.5:_HAD__Beta-PGM__Phosphata"/>
    <property type="match status" value="1"/>
</dbReference>